<dbReference type="AlphaFoldDB" id="A0A7J0D7A8"/>
<organism evidence="1 3">
    <name type="scientific">Actinidia rufa</name>
    <dbReference type="NCBI Taxonomy" id="165716"/>
    <lineage>
        <taxon>Eukaryota</taxon>
        <taxon>Viridiplantae</taxon>
        <taxon>Streptophyta</taxon>
        <taxon>Embryophyta</taxon>
        <taxon>Tracheophyta</taxon>
        <taxon>Spermatophyta</taxon>
        <taxon>Magnoliopsida</taxon>
        <taxon>eudicotyledons</taxon>
        <taxon>Gunneridae</taxon>
        <taxon>Pentapetalae</taxon>
        <taxon>asterids</taxon>
        <taxon>Ericales</taxon>
        <taxon>Actinidiaceae</taxon>
        <taxon>Actinidia</taxon>
    </lineage>
</organism>
<gene>
    <name evidence="1" type="ORF">Acr_00g0001670</name>
    <name evidence="2" type="ORF">Acr_05g0004260</name>
</gene>
<reference evidence="3" key="1">
    <citation type="submission" date="2019-07" db="EMBL/GenBank/DDBJ databases">
        <title>De Novo Assembly of kiwifruit Actinidia rufa.</title>
        <authorList>
            <person name="Sugita-Konishi S."/>
            <person name="Sato K."/>
            <person name="Mori E."/>
            <person name="Abe Y."/>
            <person name="Kisaki G."/>
            <person name="Hamano K."/>
            <person name="Suezawa K."/>
            <person name="Otani M."/>
            <person name="Fukuda T."/>
            <person name="Manabe T."/>
            <person name="Gomi K."/>
            <person name="Tabuchi M."/>
            <person name="Akimitsu K."/>
            <person name="Kataoka I."/>
        </authorList>
    </citation>
    <scope>NUCLEOTIDE SEQUENCE [LARGE SCALE GENOMIC DNA]</scope>
    <source>
        <strain evidence="3">cv. Fuchu</strain>
    </source>
</reference>
<evidence type="ECO:0000313" key="3">
    <source>
        <dbReference type="Proteomes" id="UP000585474"/>
    </source>
</evidence>
<proteinExistence type="predicted"/>
<evidence type="ECO:0000313" key="2">
    <source>
        <dbReference type="EMBL" id="GFY86787.1"/>
    </source>
</evidence>
<dbReference type="EMBL" id="BJWL01000005">
    <property type="protein sequence ID" value="GFY86787.1"/>
    <property type="molecule type" value="Genomic_DNA"/>
</dbReference>
<evidence type="ECO:0000313" key="1">
    <source>
        <dbReference type="EMBL" id="GFS28411.1"/>
    </source>
</evidence>
<dbReference type="Proteomes" id="UP000585474">
    <property type="component" value="Unassembled WGS sequence"/>
</dbReference>
<accession>A0A7J0D7A8</accession>
<protein>
    <submittedName>
        <fullName evidence="1">Uncharacterized protein</fullName>
    </submittedName>
</protein>
<sequence length="74" mass="8368">MNAIEVDIRDTYFRPRYCTGWIYRLGILGETDISGQVHLSNSFAVFDVQLRMSSSEPVLQKVGCRELVRVGSVS</sequence>
<comment type="caution">
    <text evidence="1">The sequence shown here is derived from an EMBL/GenBank/DDBJ whole genome shotgun (WGS) entry which is preliminary data.</text>
</comment>
<keyword evidence="3" id="KW-1185">Reference proteome</keyword>
<name>A0A7J0D7A8_9ERIC</name>
<dbReference type="EMBL" id="BJWL01000042">
    <property type="protein sequence ID" value="GFS28411.1"/>
    <property type="molecule type" value="Genomic_DNA"/>
</dbReference>
<reference evidence="1" key="2">
    <citation type="submission" date="2020-08" db="EMBL/GenBank/DDBJ databases">
        <title>De Novo Assembly of kiwifruit Actinidia rufa.</title>
        <authorList>
            <person name="Sugita-Konishi S."/>
            <person name="Sato K."/>
            <person name="Mori E."/>
            <person name="Abe Y."/>
            <person name="Kisaki G."/>
            <person name="Hamano K."/>
            <person name="Suezawa K."/>
            <person name="Otani M."/>
            <person name="Fukuda T."/>
            <person name="Manabe T."/>
            <person name="Gomi K."/>
            <person name="Tabuchi M."/>
            <person name="Akimitsu K."/>
            <person name="Kataoka I."/>
        </authorList>
    </citation>
    <scope>NUCLEOTIDE SEQUENCE</scope>
    <source>
        <strain evidence="3">cv. Fuchu</strain>
        <strain evidence="1">Fuchu</strain>
    </source>
</reference>